<organism evidence="1">
    <name type="scientific">Albugo laibachii Nc14</name>
    <dbReference type="NCBI Taxonomy" id="890382"/>
    <lineage>
        <taxon>Eukaryota</taxon>
        <taxon>Sar</taxon>
        <taxon>Stramenopiles</taxon>
        <taxon>Oomycota</taxon>
        <taxon>Peronosporomycetes</taxon>
        <taxon>Albuginales</taxon>
        <taxon>Albuginaceae</taxon>
        <taxon>Albugo</taxon>
    </lineage>
</organism>
<dbReference type="HOGENOM" id="CLU_2473617_0_0_1"/>
<dbReference type="AlphaFoldDB" id="F0WBA6"/>
<dbReference type="PROSITE" id="PS51257">
    <property type="entry name" value="PROKAR_LIPOPROTEIN"/>
    <property type="match status" value="1"/>
</dbReference>
<dbReference type="EMBL" id="FR824095">
    <property type="protein sequence ID" value="CCA18430.1"/>
    <property type="molecule type" value="Genomic_DNA"/>
</dbReference>
<name>F0WBA6_9STRA</name>
<reference evidence="1" key="2">
    <citation type="submission" date="2011-02" db="EMBL/GenBank/DDBJ databases">
        <authorList>
            <person name="MacLean D."/>
        </authorList>
    </citation>
    <scope>NUCLEOTIDE SEQUENCE</scope>
</reference>
<proteinExistence type="predicted"/>
<evidence type="ECO:0000313" key="1">
    <source>
        <dbReference type="EMBL" id="CCA18430.1"/>
    </source>
</evidence>
<protein>
    <submittedName>
        <fullName evidence="1">AlNc14C50G3954 protein</fullName>
    </submittedName>
</protein>
<reference evidence="1" key="1">
    <citation type="journal article" date="2011" name="PLoS Biol.">
        <title>Gene gain and loss during evolution of obligate parasitism in the white rust pathogen of Arabidopsis thaliana.</title>
        <authorList>
            <person name="Kemen E."/>
            <person name="Gardiner A."/>
            <person name="Schultz-Larsen T."/>
            <person name="Kemen A.C."/>
            <person name="Balmuth A.L."/>
            <person name="Robert-Seilaniantz A."/>
            <person name="Bailey K."/>
            <person name="Holub E."/>
            <person name="Studholme D.J."/>
            <person name="Maclean D."/>
            <person name="Jones J.D."/>
        </authorList>
    </citation>
    <scope>NUCLEOTIDE SEQUENCE</scope>
</reference>
<gene>
    <name evidence="1" type="primary">AlNc14C50G3954</name>
    <name evidence="1" type="ORF">ALNC14_045730</name>
</gene>
<accession>F0WBA6</accession>
<sequence>MDNKKYLSLPIVSNVSTLWVSGCDCLCFNHNVNAAIDYRFNLFGTAHRPCRVGLRKLAILIHGIVPHVVDIERTFSRYHNVNAAIDYT</sequence>